<name>A0ABV4S6K7_9FUSO</name>
<accession>A0ABV4S6K7</accession>
<evidence type="ECO:0000313" key="2">
    <source>
        <dbReference type="Proteomes" id="UP001571581"/>
    </source>
</evidence>
<protein>
    <submittedName>
        <fullName evidence="1">Uncharacterized protein</fullName>
    </submittedName>
</protein>
<dbReference type="RefSeq" id="WP_372583174.1">
    <property type="nucleotide sequence ID" value="NZ_JBGORW010000008.1"/>
</dbReference>
<dbReference type="Proteomes" id="UP001571581">
    <property type="component" value="Unassembled WGS sequence"/>
</dbReference>
<evidence type="ECO:0000313" key="1">
    <source>
        <dbReference type="EMBL" id="MFA3799985.1"/>
    </source>
</evidence>
<proteinExistence type="predicted"/>
<keyword evidence="2" id="KW-1185">Reference proteome</keyword>
<organism evidence="1 2">
    <name type="scientific">Leptotrichia hongkongensis</name>
    <dbReference type="NCBI Taxonomy" id="554406"/>
    <lineage>
        <taxon>Bacteria</taxon>
        <taxon>Fusobacteriati</taxon>
        <taxon>Fusobacteriota</taxon>
        <taxon>Fusobacteriia</taxon>
        <taxon>Fusobacteriales</taxon>
        <taxon>Leptotrichiaceae</taxon>
        <taxon>Leptotrichia</taxon>
    </lineage>
</organism>
<reference evidence="1 2" key="1">
    <citation type="submission" date="2024-07" db="EMBL/GenBank/DDBJ databases">
        <authorList>
            <person name="Li X.-J."/>
            <person name="Wang X."/>
        </authorList>
    </citation>
    <scope>NUCLEOTIDE SEQUENCE [LARGE SCALE GENOMIC DNA]</scope>
    <source>
        <strain evidence="1 2">DSM 23441</strain>
    </source>
</reference>
<dbReference type="EMBL" id="JBGORW010000008">
    <property type="protein sequence ID" value="MFA3799985.1"/>
    <property type="molecule type" value="Genomic_DNA"/>
</dbReference>
<sequence length="64" mass="7123">MKVLINSPAITPKLETKSSKLIPSSSKSETIGSKKINIAEKEKIRQRIPGNTIFNLFPLIKCKL</sequence>
<gene>
    <name evidence="1" type="ORF">ACEG17_07280</name>
</gene>
<comment type="caution">
    <text evidence="1">The sequence shown here is derived from an EMBL/GenBank/DDBJ whole genome shotgun (WGS) entry which is preliminary data.</text>
</comment>